<dbReference type="RefSeq" id="WP_235434792.1">
    <property type="nucleotide sequence ID" value="NZ_AP024237.1"/>
</dbReference>
<dbReference type="Proteomes" id="UP000595446">
    <property type="component" value="Chromosome"/>
</dbReference>
<gene>
    <name evidence="1" type="ORF">MHEC_02800</name>
</gene>
<sequence>MQKSSLTGTAKDRYGVKSFLAALVTSLAVEIPAWAAAMYYVLPLFIYVLPALAVIDLAVYSLLAKRPGTAGQIGRGILIGSLSVPLSAVVFTVGFIVAHAIGPI</sequence>
<dbReference type="EMBL" id="AP024237">
    <property type="protein sequence ID" value="BCO33847.1"/>
    <property type="molecule type" value="Genomic_DNA"/>
</dbReference>
<dbReference type="AlphaFoldDB" id="A0A7R7YQW8"/>
<reference evidence="1 2" key="1">
    <citation type="submission" date="2020-12" db="EMBL/GenBank/DDBJ databases">
        <title>Complete genome sequence of Mycobacterium heckeshornense JCM 15655T, closely related to a pathogenic non-tuberculous mycobacterial species Mycobacterium xenopi.</title>
        <authorList>
            <person name="Yoshida M."/>
            <person name="Fukano H."/>
            <person name="Asakura T."/>
            <person name="Suzuki M."/>
            <person name="Hoshino Y."/>
        </authorList>
    </citation>
    <scope>NUCLEOTIDE SEQUENCE [LARGE SCALE GENOMIC DNA]</scope>
    <source>
        <strain evidence="1 2">JCM 15655</strain>
    </source>
</reference>
<evidence type="ECO:0000313" key="2">
    <source>
        <dbReference type="Proteomes" id="UP000595446"/>
    </source>
</evidence>
<name>A0A7R7YQW8_9MYCO</name>
<protein>
    <submittedName>
        <fullName evidence="1">Uncharacterized protein</fullName>
    </submittedName>
</protein>
<keyword evidence="2" id="KW-1185">Reference proteome</keyword>
<accession>A0A7R7YQW8</accession>
<evidence type="ECO:0000313" key="1">
    <source>
        <dbReference type="EMBL" id="BCO33847.1"/>
    </source>
</evidence>
<organism evidence="1 2">
    <name type="scientific">Mycobacterium heckeshornense</name>
    <dbReference type="NCBI Taxonomy" id="110505"/>
    <lineage>
        <taxon>Bacteria</taxon>
        <taxon>Bacillati</taxon>
        <taxon>Actinomycetota</taxon>
        <taxon>Actinomycetes</taxon>
        <taxon>Mycobacteriales</taxon>
        <taxon>Mycobacteriaceae</taxon>
        <taxon>Mycobacterium</taxon>
    </lineage>
</organism>
<proteinExistence type="predicted"/>